<evidence type="ECO:0000313" key="1">
    <source>
        <dbReference type="EMBL" id="QDH16956.1"/>
    </source>
</evidence>
<name>A0A4Y6UKG0_9PROT</name>
<dbReference type="Proteomes" id="UP000316313">
    <property type="component" value="Chromosome"/>
</dbReference>
<sequence>MAVTTVVGASGHILAVTVDGAQAEALAKQYSSAVTAAKSRLTSYDLVPGSNNSISSPTGVAQGIITQGGSYNINGDVAYIAAGSYGPLDSPYGPKRGNVNPQDTLRGAATINTSGDTAKSINILAGDWDGVTVNIANNQNGKFVGGVGDNVFNGKGLTGSWNIATGSGNDTINGTNGNNTIAGGTGNNAIYLGQGRNIVLSEGQDTVTGVAGSRDTVTLLGGSSLVNIRENATVFDAADHNQVTVGTNSFITGGSSSNYSINGGTGTVFGGQSDTISAAGDMQQVRGDSNNLSVAGSLQFLNGTGNTAITAGQATMFGASGLHLTFDATNTDGQENLFVGNDGDEYISAASSHGTLHAFAGTGDTTIIGGTASDTLVGGTGKSTLQGGSGDSNLFAITKGHAGSEYTIQDFGSAAGNLMALYQYGLQNNGGLQNVLSHATVAGGNSTIALDDGSKITFVGVTQLSTKNFTLS</sequence>
<gene>
    <name evidence="1" type="ORF">E3D00_04770</name>
</gene>
<protein>
    <submittedName>
        <fullName evidence="1">Calcium-binding protein</fullName>
    </submittedName>
</protein>
<evidence type="ECO:0000313" key="2">
    <source>
        <dbReference type="Proteomes" id="UP000316313"/>
    </source>
</evidence>
<dbReference type="RefSeq" id="WP_141460425.1">
    <property type="nucleotide sequence ID" value="NZ_CP038141.1"/>
</dbReference>
<dbReference type="OrthoDB" id="7283520at2"/>
<reference evidence="1 2" key="1">
    <citation type="submission" date="2019-03" db="EMBL/GenBank/DDBJ databases">
        <title>The complete genome sequence of Swingsia samuiensis NBRC107927(T).</title>
        <authorList>
            <person name="Chua K.-O."/>
            <person name="Chan K.-G."/>
            <person name="See-Too W.-S."/>
        </authorList>
    </citation>
    <scope>NUCLEOTIDE SEQUENCE [LARGE SCALE GENOMIC DNA]</scope>
    <source>
        <strain evidence="1 2">AH83</strain>
    </source>
</reference>
<dbReference type="GO" id="GO:0005509">
    <property type="term" value="F:calcium ion binding"/>
    <property type="evidence" value="ECO:0007669"/>
    <property type="project" value="InterPro"/>
</dbReference>
<dbReference type="InterPro" id="IPR001343">
    <property type="entry name" value="Hemolysn_Ca-bd"/>
</dbReference>
<organism evidence="1 2">
    <name type="scientific">Swingsia samuiensis</name>
    <dbReference type="NCBI Taxonomy" id="1293412"/>
    <lineage>
        <taxon>Bacteria</taxon>
        <taxon>Pseudomonadati</taxon>
        <taxon>Pseudomonadota</taxon>
        <taxon>Alphaproteobacteria</taxon>
        <taxon>Acetobacterales</taxon>
        <taxon>Acetobacteraceae</taxon>
        <taxon>Swingsia</taxon>
    </lineage>
</organism>
<dbReference type="EMBL" id="CP038141">
    <property type="protein sequence ID" value="QDH16956.1"/>
    <property type="molecule type" value="Genomic_DNA"/>
</dbReference>
<dbReference type="AlphaFoldDB" id="A0A4Y6UKG0"/>
<accession>A0A4Y6UKG0</accession>
<dbReference type="Pfam" id="PF00353">
    <property type="entry name" value="HemolysinCabind"/>
    <property type="match status" value="2"/>
</dbReference>
<dbReference type="KEGG" id="ssam:E3D00_04770"/>
<keyword evidence="2" id="KW-1185">Reference proteome</keyword>
<dbReference type="SUPFAM" id="SSF51120">
    <property type="entry name" value="beta-Roll"/>
    <property type="match status" value="2"/>
</dbReference>
<dbReference type="InterPro" id="IPR011049">
    <property type="entry name" value="Serralysin-like_metalloprot_C"/>
</dbReference>
<proteinExistence type="predicted"/>